<dbReference type="Gene3D" id="3.20.20.70">
    <property type="entry name" value="Aldolase class I"/>
    <property type="match status" value="1"/>
</dbReference>
<protein>
    <recommendedName>
        <fullName evidence="2">L-aminoadipate-semialdehyde dehydrogenase-phosphopantetheinyl transferase</fullName>
    </recommendedName>
    <alternativeName>
        <fullName evidence="12">4'-phosphopantetheinyl transferase</fullName>
    </alternativeName>
    <alternativeName>
        <fullName evidence="13">Alpha-aminoadipic semialdehyde dehydrogenase-phosphopantetheinyl transferase</fullName>
    </alternativeName>
</protein>
<dbReference type="AlphaFoldDB" id="A0A7R9FTV8"/>
<accession>A0A7R9FTV8</accession>
<evidence type="ECO:0000256" key="7">
    <source>
        <dbReference type="ARBA" id="ARBA00022832"/>
    </source>
</evidence>
<dbReference type="Proteomes" id="UP000677054">
    <property type="component" value="Unassembled WGS sequence"/>
</dbReference>
<keyword evidence="5" id="KW-0808">Transferase</keyword>
<name>A0A7R9FTV8_9CRUS</name>
<dbReference type="GO" id="GO:0033856">
    <property type="term" value="F:pyridoxine 5'-phosphate synthase activity"/>
    <property type="evidence" value="ECO:0007669"/>
    <property type="project" value="InterPro"/>
</dbReference>
<dbReference type="SUPFAM" id="SSF56214">
    <property type="entry name" value="4'-phosphopantetheinyl transferase"/>
    <property type="match status" value="1"/>
</dbReference>
<dbReference type="HAMAP" id="MF_00101">
    <property type="entry name" value="AcpS"/>
    <property type="match status" value="1"/>
</dbReference>
<dbReference type="NCBIfam" id="TIGR00516">
    <property type="entry name" value="acpS"/>
    <property type="match status" value="1"/>
</dbReference>
<evidence type="ECO:0000256" key="14">
    <source>
        <dbReference type="ARBA" id="ARBA00048641"/>
    </source>
</evidence>
<comment type="catalytic activity">
    <reaction evidence="15">
        <text>apo-[ACP] + acetyl-CoA = acetyl-[ACP] + adenosine 3',5'-bisphosphate + H(+)</text>
        <dbReference type="Rhea" id="RHEA:46564"/>
        <dbReference type="Rhea" id="RHEA-COMP:9621"/>
        <dbReference type="Rhea" id="RHEA-COMP:9690"/>
        <dbReference type="ChEBI" id="CHEBI:15378"/>
        <dbReference type="ChEBI" id="CHEBI:29999"/>
        <dbReference type="ChEBI" id="CHEBI:57288"/>
        <dbReference type="ChEBI" id="CHEBI:58343"/>
        <dbReference type="ChEBI" id="CHEBI:78446"/>
    </reaction>
    <physiologicalReaction direction="left-to-right" evidence="15">
        <dbReference type="Rhea" id="RHEA:46565"/>
    </physiologicalReaction>
</comment>
<dbReference type="Pfam" id="PF01648">
    <property type="entry name" value="ACPS"/>
    <property type="match status" value="1"/>
</dbReference>
<keyword evidence="10" id="KW-0443">Lipid metabolism</keyword>
<dbReference type="GO" id="GO:0006633">
    <property type="term" value="P:fatty acid biosynthetic process"/>
    <property type="evidence" value="ECO:0007669"/>
    <property type="project" value="UniProtKB-KW"/>
</dbReference>
<evidence type="ECO:0000256" key="9">
    <source>
        <dbReference type="ARBA" id="ARBA00023096"/>
    </source>
</evidence>
<dbReference type="InterPro" id="IPR004568">
    <property type="entry name" value="Ppantetheine-prot_Trfase_dom"/>
</dbReference>
<evidence type="ECO:0000256" key="12">
    <source>
        <dbReference type="ARBA" id="ARBA00030484"/>
    </source>
</evidence>
<keyword evidence="6" id="KW-0479">Metal-binding</keyword>
<evidence type="ECO:0000259" key="16">
    <source>
        <dbReference type="Pfam" id="PF01648"/>
    </source>
</evidence>
<dbReference type="GO" id="GO:0005829">
    <property type="term" value="C:cytosol"/>
    <property type="evidence" value="ECO:0007669"/>
    <property type="project" value="TreeGrafter"/>
</dbReference>
<evidence type="ECO:0000256" key="13">
    <source>
        <dbReference type="ARBA" id="ARBA00033443"/>
    </source>
</evidence>
<comment type="similarity">
    <text evidence="1">Belongs to the P-Pant transferase superfamily. AcpS family.</text>
</comment>
<keyword evidence="7" id="KW-0276">Fatty acid metabolism</keyword>
<organism evidence="17">
    <name type="scientific">Darwinula stevensoni</name>
    <dbReference type="NCBI Taxonomy" id="69355"/>
    <lineage>
        <taxon>Eukaryota</taxon>
        <taxon>Metazoa</taxon>
        <taxon>Ecdysozoa</taxon>
        <taxon>Arthropoda</taxon>
        <taxon>Crustacea</taxon>
        <taxon>Oligostraca</taxon>
        <taxon>Ostracoda</taxon>
        <taxon>Podocopa</taxon>
        <taxon>Podocopida</taxon>
        <taxon>Darwinulocopina</taxon>
        <taxon>Darwinuloidea</taxon>
        <taxon>Darwinulidae</taxon>
        <taxon>Darwinula</taxon>
    </lineage>
</organism>
<dbReference type="InterPro" id="IPR008278">
    <property type="entry name" value="4-PPantetheinyl_Trfase_dom"/>
</dbReference>
<feature type="domain" description="4'-phosphopantetheinyl transferase" evidence="16">
    <location>
        <begin position="184"/>
        <end position="304"/>
    </location>
</feature>
<dbReference type="OrthoDB" id="10054638at2759"/>
<evidence type="ECO:0000256" key="10">
    <source>
        <dbReference type="ARBA" id="ARBA00023098"/>
    </source>
</evidence>
<gene>
    <name evidence="17" type="ORF">DSTB1V02_LOCUS14488</name>
</gene>
<dbReference type="Gene3D" id="3.90.470.20">
    <property type="entry name" value="4'-phosphopantetheinyl transferase domain"/>
    <property type="match status" value="1"/>
</dbReference>
<evidence type="ECO:0000256" key="11">
    <source>
        <dbReference type="ARBA" id="ARBA00023160"/>
    </source>
</evidence>
<keyword evidence="11" id="KW-0275">Fatty acid biosynthesis</keyword>
<dbReference type="NCBIfam" id="TIGR00556">
    <property type="entry name" value="pantethn_trn"/>
    <property type="match status" value="1"/>
</dbReference>
<evidence type="ECO:0000256" key="5">
    <source>
        <dbReference type="ARBA" id="ARBA00022679"/>
    </source>
</evidence>
<dbReference type="InterPro" id="IPR037143">
    <property type="entry name" value="4-PPantetheinyl_Trfase_dom_sf"/>
</dbReference>
<dbReference type="EMBL" id="LR911824">
    <property type="protein sequence ID" value="CAD7254742.1"/>
    <property type="molecule type" value="Genomic_DNA"/>
</dbReference>
<evidence type="ECO:0000256" key="8">
    <source>
        <dbReference type="ARBA" id="ARBA00022842"/>
    </source>
</evidence>
<dbReference type="InterPro" id="IPR002582">
    <property type="entry name" value="ACPS"/>
</dbReference>
<sequence length="315" mass="35122">MQDWPGHEFNIEGNPLHNLMELVQEFRPHQCTFVPDSRDQATSDHGWDLSPENPELGKICLCISQAKSLGVRVSLFMDAQANQMPLAHAAGANCVELYTEPYARAWGLPHATQVLQNYAQTAALAHSLGLGVNAGHDLNLHNLKDFLVACPQVKEVSIGHAFIADALQWGYSETTRRYLHAIARIGSDICDIGRIAKVYARHGERFARRILGPHEFAVWLQRSLRSPERGVRYLATRFSAKEAFSKAIGLGIRSPMRWRDCEIVSLASGRPVIQCHGALKSWMESQQLQASVSMSDEQDYALGFVIVEKQPNLTP</sequence>
<dbReference type="PANTHER" id="PTHR30456:SF0">
    <property type="entry name" value="PYRIDOXINE 5'-PHOSPHATE SYNTHASE"/>
    <property type="match status" value="1"/>
</dbReference>
<dbReference type="Pfam" id="PF03740">
    <property type="entry name" value="PdxJ"/>
    <property type="match status" value="1"/>
</dbReference>
<dbReference type="GO" id="GO:0000287">
    <property type="term" value="F:magnesium ion binding"/>
    <property type="evidence" value="ECO:0007669"/>
    <property type="project" value="InterPro"/>
</dbReference>
<dbReference type="NCBIfam" id="NF003626">
    <property type="entry name" value="PRK05265.1-4"/>
    <property type="match status" value="1"/>
</dbReference>
<dbReference type="EMBL" id="CAJPEV010012306">
    <property type="protein sequence ID" value="CAG0906443.1"/>
    <property type="molecule type" value="Genomic_DNA"/>
</dbReference>
<dbReference type="InterPro" id="IPR036130">
    <property type="entry name" value="Pyridoxine-5'_phos_synth"/>
</dbReference>
<reference evidence="17" key="1">
    <citation type="submission" date="2020-11" db="EMBL/GenBank/DDBJ databases">
        <authorList>
            <person name="Tran Van P."/>
        </authorList>
    </citation>
    <scope>NUCLEOTIDE SEQUENCE</scope>
</reference>
<evidence type="ECO:0000256" key="4">
    <source>
        <dbReference type="ARBA" id="ARBA00022516"/>
    </source>
</evidence>
<evidence type="ECO:0000256" key="1">
    <source>
        <dbReference type="ARBA" id="ARBA00006195"/>
    </source>
</evidence>
<evidence type="ECO:0000313" key="17">
    <source>
        <dbReference type="EMBL" id="CAD7254742.1"/>
    </source>
</evidence>
<dbReference type="GO" id="GO:0008897">
    <property type="term" value="F:holo-[acyl-carrier-protein] synthase activity"/>
    <property type="evidence" value="ECO:0007669"/>
    <property type="project" value="UniProtKB-EC"/>
</dbReference>
<dbReference type="SUPFAM" id="SSF63892">
    <property type="entry name" value="Pyridoxine 5'-phosphate synthase"/>
    <property type="match status" value="1"/>
</dbReference>
<keyword evidence="8" id="KW-0460">Magnesium</keyword>
<proteinExistence type="inferred from homology"/>
<keyword evidence="18" id="KW-1185">Reference proteome</keyword>
<dbReference type="InterPro" id="IPR013785">
    <property type="entry name" value="Aldolase_TIM"/>
</dbReference>
<evidence type="ECO:0000256" key="2">
    <source>
        <dbReference type="ARBA" id="ARBA00016301"/>
    </source>
</evidence>
<comment type="catalytic activity">
    <reaction evidence="14">
        <text>apo-[ACP] + CoA = holo-[ACP] + adenosine 3',5'-bisphosphate + H(+)</text>
        <dbReference type="Rhea" id="RHEA:12068"/>
        <dbReference type="Rhea" id="RHEA-COMP:9685"/>
        <dbReference type="Rhea" id="RHEA-COMP:9690"/>
        <dbReference type="ChEBI" id="CHEBI:15378"/>
        <dbReference type="ChEBI" id="CHEBI:29999"/>
        <dbReference type="ChEBI" id="CHEBI:57287"/>
        <dbReference type="ChEBI" id="CHEBI:58343"/>
        <dbReference type="ChEBI" id="CHEBI:64479"/>
        <dbReference type="EC" id="2.7.8.7"/>
    </reaction>
    <physiologicalReaction direction="left-to-right" evidence="14">
        <dbReference type="Rhea" id="RHEA:12069"/>
    </physiologicalReaction>
</comment>
<dbReference type="PANTHER" id="PTHR30456">
    <property type="entry name" value="PYRIDOXINE 5'-PHOSPHATE SYNTHASE"/>
    <property type="match status" value="1"/>
</dbReference>
<keyword evidence="3" id="KW-0963">Cytoplasm</keyword>
<dbReference type="GO" id="GO:0008615">
    <property type="term" value="P:pyridoxine biosynthetic process"/>
    <property type="evidence" value="ECO:0007669"/>
    <property type="project" value="UniProtKB-KW"/>
</dbReference>
<feature type="non-terminal residue" evidence="17">
    <location>
        <position position="315"/>
    </location>
</feature>
<keyword evidence="9" id="KW-0664">Pyridoxine biosynthesis</keyword>
<evidence type="ECO:0000256" key="3">
    <source>
        <dbReference type="ARBA" id="ARBA00022490"/>
    </source>
</evidence>
<evidence type="ECO:0000313" key="18">
    <source>
        <dbReference type="Proteomes" id="UP000677054"/>
    </source>
</evidence>
<keyword evidence="4" id="KW-0444">Lipid biosynthesis</keyword>
<evidence type="ECO:0000256" key="15">
    <source>
        <dbReference type="ARBA" id="ARBA00048794"/>
    </source>
</evidence>
<evidence type="ECO:0000256" key="6">
    <source>
        <dbReference type="ARBA" id="ARBA00022723"/>
    </source>
</evidence>
<dbReference type="InterPro" id="IPR004569">
    <property type="entry name" value="PyrdxlP_synth_PdxJ"/>
</dbReference>